<dbReference type="InterPro" id="IPR010982">
    <property type="entry name" value="Lambda_DNA-bd_dom_sf"/>
</dbReference>
<dbReference type="Proteomes" id="UP000775877">
    <property type="component" value="Unassembled WGS sequence"/>
</dbReference>
<dbReference type="Gene3D" id="1.10.260.40">
    <property type="entry name" value="lambda repressor-like DNA-binding domains"/>
    <property type="match status" value="1"/>
</dbReference>
<dbReference type="InterPro" id="IPR001387">
    <property type="entry name" value="Cro/C1-type_HTH"/>
</dbReference>
<sequence length="73" mass="8549">MNDKNKRSKVENILFQLRKSHKMTQEELATKLNVTRQTIISIEKGQYIPSLLLALKIAKVFNLPVEQIFSYEE</sequence>
<reference evidence="3" key="2">
    <citation type="journal article" date="2021" name="Microbiome">
        <title>Successional dynamics and alternative stable states in a saline activated sludge microbial community over 9 years.</title>
        <authorList>
            <person name="Wang Y."/>
            <person name="Ye J."/>
            <person name="Ju F."/>
            <person name="Liu L."/>
            <person name="Boyd J.A."/>
            <person name="Deng Y."/>
            <person name="Parks D.H."/>
            <person name="Jiang X."/>
            <person name="Yin X."/>
            <person name="Woodcroft B.J."/>
            <person name="Tyson G.W."/>
            <person name="Hugenholtz P."/>
            <person name="Polz M.F."/>
            <person name="Zhang T."/>
        </authorList>
    </citation>
    <scope>NUCLEOTIDE SEQUENCE</scope>
    <source>
        <strain evidence="3">HKST-UBA13</strain>
    </source>
</reference>
<dbReference type="EMBL" id="JAGQLJ010000043">
    <property type="protein sequence ID" value="MCA9381029.1"/>
    <property type="molecule type" value="Genomic_DNA"/>
</dbReference>
<reference evidence="3" key="1">
    <citation type="submission" date="2020-04" db="EMBL/GenBank/DDBJ databases">
        <authorList>
            <person name="Zhang T."/>
        </authorList>
    </citation>
    <scope>NUCLEOTIDE SEQUENCE</scope>
    <source>
        <strain evidence="3">HKST-UBA13</strain>
    </source>
</reference>
<name>A0A955IAH6_9BACT</name>
<dbReference type="PROSITE" id="PS50943">
    <property type="entry name" value="HTH_CROC1"/>
    <property type="match status" value="1"/>
</dbReference>
<dbReference type="Pfam" id="PF01381">
    <property type="entry name" value="HTH_3"/>
    <property type="match status" value="1"/>
</dbReference>
<evidence type="ECO:0000256" key="1">
    <source>
        <dbReference type="ARBA" id="ARBA00023125"/>
    </source>
</evidence>
<dbReference type="GO" id="GO:0003677">
    <property type="term" value="F:DNA binding"/>
    <property type="evidence" value="ECO:0007669"/>
    <property type="project" value="UniProtKB-KW"/>
</dbReference>
<dbReference type="CDD" id="cd00093">
    <property type="entry name" value="HTH_XRE"/>
    <property type="match status" value="1"/>
</dbReference>
<dbReference type="AlphaFoldDB" id="A0A955IAH6"/>
<keyword evidence="1" id="KW-0238">DNA-binding</keyword>
<accession>A0A955IAH6</accession>
<evidence type="ECO:0000259" key="2">
    <source>
        <dbReference type="PROSITE" id="PS50943"/>
    </source>
</evidence>
<organism evidence="3 4">
    <name type="scientific">Candidatus Dojkabacteria bacterium</name>
    <dbReference type="NCBI Taxonomy" id="2099670"/>
    <lineage>
        <taxon>Bacteria</taxon>
        <taxon>Candidatus Dojkabacteria</taxon>
    </lineage>
</organism>
<evidence type="ECO:0000313" key="4">
    <source>
        <dbReference type="Proteomes" id="UP000775877"/>
    </source>
</evidence>
<comment type="caution">
    <text evidence="3">The sequence shown here is derived from an EMBL/GenBank/DDBJ whole genome shotgun (WGS) entry which is preliminary data.</text>
</comment>
<proteinExistence type="predicted"/>
<protein>
    <submittedName>
        <fullName evidence="3">Helix-turn-helix transcriptional regulator</fullName>
    </submittedName>
</protein>
<dbReference type="SUPFAM" id="SSF47413">
    <property type="entry name" value="lambda repressor-like DNA-binding domains"/>
    <property type="match status" value="1"/>
</dbReference>
<dbReference type="PANTHER" id="PTHR46558">
    <property type="entry name" value="TRACRIPTIONAL REGULATORY PROTEIN-RELATED-RELATED"/>
    <property type="match status" value="1"/>
</dbReference>
<evidence type="ECO:0000313" key="3">
    <source>
        <dbReference type="EMBL" id="MCA9381029.1"/>
    </source>
</evidence>
<dbReference type="PANTHER" id="PTHR46558:SF4">
    <property type="entry name" value="DNA-BIDING PHAGE PROTEIN"/>
    <property type="match status" value="1"/>
</dbReference>
<gene>
    <name evidence="3" type="ORF">KC678_02085</name>
</gene>
<dbReference type="SMART" id="SM00530">
    <property type="entry name" value="HTH_XRE"/>
    <property type="match status" value="1"/>
</dbReference>
<feature type="domain" description="HTH cro/C1-type" evidence="2">
    <location>
        <begin position="16"/>
        <end position="68"/>
    </location>
</feature>